<dbReference type="CDD" id="cd04606">
    <property type="entry name" value="CBS_pair_Mg_transporter"/>
    <property type="match status" value="1"/>
</dbReference>
<dbReference type="PROSITE" id="PS51371">
    <property type="entry name" value="CBS"/>
    <property type="match status" value="1"/>
</dbReference>
<dbReference type="AlphaFoldDB" id="E8V105"/>
<proteinExistence type="predicted"/>
<dbReference type="STRING" id="401053.AciPR4_2575"/>
<dbReference type="InterPro" id="IPR006668">
    <property type="entry name" value="Mg_transptr_MgtE_intracell_dom"/>
</dbReference>
<dbReference type="PANTHER" id="PTHR43773">
    <property type="entry name" value="MAGNESIUM TRANSPORTER MGTE"/>
    <property type="match status" value="1"/>
</dbReference>
<gene>
    <name evidence="3" type="ordered locus">AciPR4_2575</name>
</gene>
<evidence type="ECO:0000313" key="4">
    <source>
        <dbReference type="Proteomes" id="UP000006844"/>
    </source>
</evidence>
<dbReference type="eggNOG" id="COG2239">
    <property type="taxonomic scope" value="Bacteria"/>
</dbReference>
<dbReference type="KEGG" id="tsa:AciPR4_2575"/>
<organism evidence="3 4">
    <name type="scientific">Terriglobus saanensis (strain ATCC BAA-1853 / DSM 23119 / SP1PR4)</name>
    <dbReference type="NCBI Taxonomy" id="401053"/>
    <lineage>
        <taxon>Bacteria</taxon>
        <taxon>Pseudomonadati</taxon>
        <taxon>Acidobacteriota</taxon>
        <taxon>Terriglobia</taxon>
        <taxon>Terriglobales</taxon>
        <taxon>Acidobacteriaceae</taxon>
        <taxon>Terriglobus</taxon>
    </lineage>
</organism>
<dbReference type="InterPro" id="IPR046342">
    <property type="entry name" value="CBS_dom_sf"/>
</dbReference>
<dbReference type="GO" id="GO:0016020">
    <property type="term" value="C:membrane"/>
    <property type="evidence" value="ECO:0007669"/>
    <property type="project" value="InterPro"/>
</dbReference>
<dbReference type="Pfam" id="PF00571">
    <property type="entry name" value="CBS"/>
    <property type="match status" value="2"/>
</dbReference>
<dbReference type="HOGENOM" id="CLU_030870_1_0_0"/>
<dbReference type="Proteomes" id="UP000006844">
    <property type="component" value="Chromosome"/>
</dbReference>
<evidence type="ECO:0000256" key="1">
    <source>
        <dbReference type="PROSITE-ProRule" id="PRU00703"/>
    </source>
</evidence>
<sequence>MSGLTTLATSLSALIGRSVVAADGRRLGYVRELLVDPSVTGNCVAYLALAAPATVTAHMLPVVSILDVVPSSKEPLLLRSGAGSSELNLPERVVFLEKDLLDQQIIDVHGHKVVRVNDVDLVWEASHGQADLWSLRIAEVEVGIRGAVRRLLKGLPRSTVETIAHRFQARVIPWEFVDLIDRDPSRRVRLKVEQDRLSHMHPSDIADILEELGPAERDAVFTSLNEELAAEALEEVDPKLQKALIESMDSERAAGIVEEMDPGAAADLLSELSDERSEAILGEMDPEERQEVEDLLEFPGDWAAGRMTTDFVQVSATADVATAIEALRAFEGDTENVTEIYLVDEQNRLKGIVALANILLASSHTPLANVADSRLVSCALDASGKQVAELFDKYNLRSLPVLEEDHQIAGVIHAEHVIALLRAER</sequence>
<dbReference type="SMART" id="SM00924">
    <property type="entry name" value="MgtE_N"/>
    <property type="match status" value="1"/>
</dbReference>
<evidence type="ECO:0000259" key="2">
    <source>
        <dbReference type="PROSITE" id="PS51371"/>
    </source>
</evidence>
<dbReference type="OrthoDB" id="9790355at2"/>
<feature type="domain" description="CBS" evidence="2">
    <location>
        <begin position="307"/>
        <end position="373"/>
    </location>
</feature>
<dbReference type="PANTHER" id="PTHR43773:SF1">
    <property type="entry name" value="MAGNESIUM TRANSPORTER MGTE"/>
    <property type="match status" value="1"/>
</dbReference>
<dbReference type="Pfam" id="PF03448">
    <property type="entry name" value="MgtE_N"/>
    <property type="match status" value="1"/>
</dbReference>
<reference evidence="3 4" key="1">
    <citation type="journal article" date="2012" name="Stand. Genomic Sci.">
        <title>Complete genome sequence of Terriglobus saanensis type strain SP1PR4(T), an Acidobacteria from tundra soil.</title>
        <authorList>
            <person name="Rawat S.R."/>
            <person name="Mannisto M.K."/>
            <person name="Starovoytov V."/>
            <person name="Goodwin L."/>
            <person name="Nolan M."/>
            <person name="Hauser L."/>
            <person name="Land M."/>
            <person name="Davenport K.W."/>
            <person name="Woyke T."/>
            <person name="Haggblom M.M."/>
        </authorList>
    </citation>
    <scope>NUCLEOTIDE SEQUENCE</scope>
    <source>
        <strain evidence="4">ATCC BAA-1853 / DSM 23119 / SP1PR4</strain>
    </source>
</reference>
<dbReference type="SUPFAM" id="SSF158791">
    <property type="entry name" value="MgtE N-terminal domain-like"/>
    <property type="match status" value="1"/>
</dbReference>
<dbReference type="SMART" id="SM00116">
    <property type="entry name" value="CBS"/>
    <property type="match status" value="2"/>
</dbReference>
<dbReference type="GO" id="GO:0015095">
    <property type="term" value="F:magnesium ion transmembrane transporter activity"/>
    <property type="evidence" value="ECO:0007669"/>
    <property type="project" value="InterPro"/>
</dbReference>
<accession>E8V105</accession>
<name>E8V105_TERSS</name>
<dbReference type="InterPro" id="IPR000644">
    <property type="entry name" value="CBS_dom"/>
</dbReference>
<keyword evidence="1" id="KW-0129">CBS domain</keyword>
<dbReference type="InterPro" id="IPR006669">
    <property type="entry name" value="MgtE_transporter"/>
</dbReference>
<dbReference type="SUPFAM" id="SSF54631">
    <property type="entry name" value="CBS-domain pair"/>
    <property type="match status" value="1"/>
</dbReference>
<dbReference type="EMBL" id="CP002467">
    <property type="protein sequence ID" value="ADV83353.1"/>
    <property type="molecule type" value="Genomic_DNA"/>
</dbReference>
<protein>
    <submittedName>
        <fullName evidence="3">MgtE intracellular region</fullName>
    </submittedName>
</protein>
<dbReference type="InterPro" id="IPR038076">
    <property type="entry name" value="MgtE_N_sf"/>
</dbReference>
<dbReference type="Gene3D" id="1.25.60.10">
    <property type="entry name" value="MgtE N-terminal domain-like"/>
    <property type="match status" value="1"/>
</dbReference>
<evidence type="ECO:0000313" key="3">
    <source>
        <dbReference type="EMBL" id="ADV83353.1"/>
    </source>
</evidence>
<keyword evidence="4" id="KW-1185">Reference proteome</keyword>
<dbReference type="Gene3D" id="3.10.580.10">
    <property type="entry name" value="CBS-domain"/>
    <property type="match status" value="1"/>
</dbReference>